<dbReference type="GO" id="GO:0044218">
    <property type="term" value="C:other organism cell membrane"/>
    <property type="evidence" value="ECO:0007669"/>
    <property type="project" value="UniProtKB-KW"/>
</dbReference>
<accession>V8NIA9</accession>
<dbReference type="GO" id="GO:0006958">
    <property type="term" value="P:complement activation, classical pathway"/>
    <property type="evidence" value="ECO:0007669"/>
    <property type="project" value="UniProtKB-KW"/>
</dbReference>
<dbReference type="GO" id="GO:0006957">
    <property type="term" value="P:complement activation, alternative pathway"/>
    <property type="evidence" value="ECO:0007669"/>
    <property type="project" value="UniProtKB-KW"/>
</dbReference>
<feature type="disulfide bond" evidence="19">
    <location>
        <begin position="104"/>
        <end position="122"/>
    </location>
</feature>
<evidence type="ECO:0000256" key="19">
    <source>
        <dbReference type="PROSITE-ProRule" id="PRU00124"/>
    </source>
</evidence>
<dbReference type="Proteomes" id="UP000018936">
    <property type="component" value="Unassembled WGS sequence"/>
</dbReference>
<keyword evidence="13" id="KW-0472">Membrane</keyword>
<dbReference type="OrthoDB" id="10037824at2759"/>
<comment type="caution">
    <text evidence="21">The sequence shown here is derived from an EMBL/GenBank/DDBJ whole genome shotgun (WGS) entry which is preliminary data.</text>
</comment>
<evidence type="ECO:0000256" key="3">
    <source>
        <dbReference type="ARBA" id="ARBA00009214"/>
    </source>
</evidence>
<name>V8NIA9_OPHHA</name>
<gene>
    <name evidence="21" type="primary">C9</name>
    <name evidence="21" type="ORF">L345_12244</name>
</gene>
<dbReference type="GO" id="GO:0031640">
    <property type="term" value="P:killing of cells of another organism"/>
    <property type="evidence" value="ECO:0007669"/>
    <property type="project" value="UniProtKB-KW"/>
</dbReference>
<evidence type="ECO:0000256" key="4">
    <source>
        <dbReference type="ARBA" id="ARBA00018261"/>
    </source>
</evidence>
<comment type="function">
    <text evidence="17">Pore-forming component of the membrane attack complex (MAC), a multiprotein complex activated by the complement cascade, which inserts into a target cell membrane and forms a pore, leading to target cell membrane rupture and cell lysis. The MAC is initiated by proteolytic cleavage of C5 into complement C5b in response to the classical, alternative, lectin and GZMK complement pathways. The complement pathways consist in a cascade of proteins that leads to phagocytosis and breakdown of pathogens and signaling that strengthens the adaptive immune system. Constitutes the pore-forming subunit of the MAC complex: during MAC assembly, C9 associates with the C5b8 intermediate complex, and polymerizes to complete the pore.</text>
</comment>
<evidence type="ECO:0000256" key="9">
    <source>
        <dbReference type="ARBA" id="ARBA00022852"/>
    </source>
</evidence>
<evidence type="ECO:0000256" key="11">
    <source>
        <dbReference type="ARBA" id="ARBA00022875"/>
    </source>
</evidence>
<keyword evidence="8" id="KW-0399">Innate immunity</keyword>
<dbReference type="Gene3D" id="2.20.100.10">
    <property type="entry name" value="Thrombospondin type-1 (TSP1) repeat"/>
    <property type="match status" value="1"/>
</dbReference>
<reference evidence="21 22" key="1">
    <citation type="journal article" date="2013" name="Proc. Natl. Acad. Sci. U.S.A.">
        <title>The king cobra genome reveals dynamic gene evolution and adaptation in the snake venom system.</title>
        <authorList>
            <person name="Vonk F.J."/>
            <person name="Casewell N.R."/>
            <person name="Henkel C.V."/>
            <person name="Heimberg A.M."/>
            <person name="Jansen H.J."/>
            <person name="McCleary R.J."/>
            <person name="Kerkkamp H.M."/>
            <person name="Vos R.A."/>
            <person name="Guerreiro I."/>
            <person name="Calvete J.J."/>
            <person name="Wuster W."/>
            <person name="Woods A.E."/>
            <person name="Logan J.M."/>
            <person name="Harrison R.A."/>
            <person name="Castoe T.A."/>
            <person name="de Koning A.P."/>
            <person name="Pollock D.D."/>
            <person name="Yandell M."/>
            <person name="Calderon D."/>
            <person name="Renjifo C."/>
            <person name="Currier R.B."/>
            <person name="Salgado D."/>
            <person name="Pla D."/>
            <person name="Sanz L."/>
            <person name="Hyder A.S."/>
            <person name="Ribeiro J.M."/>
            <person name="Arntzen J.W."/>
            <person name="van den Thillart G.E."/>
            <person name="Boetzer M."/>
            <person name="Pirovano W."/>
            <person name="Dirks R.P."/>
            <person name="Spaink H.P."/>
            <person name="Duboule D."/>
            <person name="McGlinn E."/>
            <person name="Kini R.M."/>
            <person name="Richardson M.K."/>
        </authorList>
    </citation>
    <scope>NUCLEOTIDE SEQUENCE</scope>
    <source>
        <tissue evidence="21">Blood</tissue>
    </source>
</reference>
<evidence type="ECO:0000256" key="2">
    <source>
        <dbReference type="ARBA" id="ARBA00004613"/>
    </source>
</evidence>
<dbReference type="InterPro" id="IPR000884">
    <property type="entry name" value="TSP1_rpt"/>
</dbReference>
<dbReference type="Pfam" id="PF00090">
    <property type="entry name" value="TSP_1"/>
    <property type="match status" value="1"/>
</dbReference>
<keyword evidence="11" id="KW-0180">Complement pathway</keyword>
<evidence type="ECO:0000256" key="13">
    <source>
        <dbReference type="ARBA" id="ARBA00023136"/>
    </source>
</evidence>
<dbReference type="Gene3D" id="4.10.400.10">
    <property type="entry name" value="Low-density Lipoprotein Receptor"/>
    <property type="match status" value="1"/>
</dbReference>
<dbReference type="CDD" id="cd00112">
    <property type="entry name" value="LDLa"/>
    <property type="match status" value="1"/>
</dbReference>
<dbReference type="InterPro" id="IPR023415">
    <property type="entry name" value="LDLR_class-A_CS"/>
</dbReference>
<protein>
    <recommendedName>
        <fullName evidence="4">Complement component C9</fullName>
    </recommendedName>
</protein>
<keyword evidence="16" id="KW-1053">Target membrane</keyword>
<sequence>MSTSLLLIGVLCILAANSFASVGKTRVTQEPNAPERIDCSLTAWTDWGPCHPCSKERHRSRSIEKFGQFGGKPCTVSLSDRQYCQPEGICPDERDQCNDQEFECENGYCLKNRLVCNTEDDCGDFSDENNCAKTKHQPCGGRVLDVSELGRTAGQGVNVLGMTPTQSAFQNEFYNGICDR</sequence>
<dbReference type="InterPro" id="IPR002172">
    <property type="entry name" value="LDrepeatLR_classA_rpt"/>
</dbReference>
<dbReference type="PANTHER" id="PTHR45742">
    <property type="entry name" value="COMPLEMENT COMPONENT C6"/>
    <property type="match status" value="1"/>
</dbReference>
<keyword evidence="7" id="KW-1052">Target cell membrane</keyword>
<dbReference type="SMART" id="SM00192">
    <property type="entry name" value="LDLa"/>
    <property type="match status" value="1"/>
</dbReference>
<evidence type="ECO:0000256" key="15">
    <source>
        <dbReference type="ARBA" id="ARBA00023162"/>
    </source>
</evidence>
<dbReference type="Pfam" id="PF00057">
    <property type="entry name" value="Ldl_recept_a"/>
    <property type="match status" value="1"/>
</dbReference>
<evidence type="ECO:0000256" key="6">
    <source>
        <dbReference type="ARBA" id="ARBA00022536"/>
    </source>
</evidence>
<comment type="subcellular location">
    <subcellularLocation>
        <location evidence="2">Secreted</location>
    </subcellularLocation>
    <subcellularLocation>
        <location evidence="1">Target cell membrane</location>
    </subcellularLocation>
</comment>
<evidence type="ECO:0000313" key="22">
    <source>
        <dbReference type="Proteomes" id="UP000018936"/>
    </source>
</evidence>
<keyword evidence="10" id="KW-0391">Immunity</keyword>
<evidence type="ECO:0000313" key="21">
    <source>
        <dbReference type="EMBL" id="ETE61999.1"/>
    </source>
</evidence>
<keyword evidence="5" id="KW-0964">Secreted</keyword>
<dbReference type="PROSITE" id="PS50068">
    <property type="entry name" value="LDLRA_2"/>
    <property type="match status" value="1"/>
</dbReference>
<feature type="chain" id="PRO_5004770838" description="Complement component C9" evidence="20">
    <location>
        <begin position="21"/>
        <end position="180"/>
    </location>
</feature>
<dbReference type="InterPro" id="IPR036055">
    <property type="entry name" value="LDL_receptor-like_sf"/>
</dbReference>
<evidence type="ECO:0000256" key="17">
    <source>
        <dbReference type="ARBA" id="ARBA00093294"/>
    </source>
</evidence>
<keyword evidence="14 19" id="KW-1015">Disulfide bond</keyword>
<dbReference type="PROSITE" id="PS50092">
    <property type="entry name" value="TSP1"/>
    <property type="match status" value="1"/>
</dbReference>
<dbReference type="InterPro" id="IPR001862">
    <property type="entry name" value="MAC_perforin"/>
</dbReference>
<evidence type="ECO:0000256" key="1">
    <source>
        <dbReference type="ARBA" id="ARBA00004175"/>
    </source>
</evidence>
<feature type="disulfide bond" evidence="19">
    <location>
        <begin position="116"/>
        <end position="131"/>
    </location>
</feature>
<feature type="signal peptide" evidence="20">
    <location>
        <begin position="1"/>
        <end position="20"/>
    </location>
</feature>
<keyword evidence="9" id="KW-0204">Cytolysis</keyword>
<organism evidence="21 22">
    <name type="scientific">Ophiophagus hannah</name>
    <name type="common">King cobra</name>
    <name type="synonym">Naja hannah</name>
    <dbReference type="NCBI Taxonomy" id="8665"/>
    <lineage>
        <taxon>Eukaryota</taxon>
        <taxon>Metazoa</taxon>
        <taxon>Chordata</taxon>
        <taxon>Craniata</taxon>
        <taxon>Vertebrata</taxon>
        <taxon>Euteleostomi</taxon>
        <taxon>Lepidosauria</taxon>
        <taxon>Squamata</taxon>
        <taxon>Bifurcata</taxon>
        <taxon>Unidentata</taxon>
        <taxon>Episquamata</taxon>
        <taxon>Toxicofera</taxon>
        <taxon>Serpentes</taxon>
        <taxon>Colubroidea</taxon>
        <taxon>Elapidae</taxon>
        <taxon>Elapinae</taxon>
        <taxon>Ophiophagus</taxon>
    </lineage>
</organism>
<dbReference type="PANTHER" id="PTHR45742:SF3">
    <property type="entry name" value="COMPLEMENT COMPONENT C9"/>
    <property type="match status" value="1"/>
</dbReference>
<evidence type="ECO:0000256" key="10">
    <source>
        <dbReference type="ARBA" id="ARBA00022859"/>
    </source>
</evidence>
<feature type="non-terminal residue" evidence="21">
    <location>
        <position position="180"/>
    </location>
</feature>
<dbReference type="EMBL" id="AZIM01003533">
    <property type="protein sequence ID" value="ETE61999.1"/>
    <property type="molecule type" value="Genomic_DNA"/>
</dbReference>
<dbReference type="SUPFAM" id="SSF82895">
    <property type="entry name" value="TSP-1 type 1 repeat"/>
    <property type="match status" value="1"/>
</dbReference>
<dbReference type="AlphaFoldDB" id="V8NIA9"/>
<keyword evidence="20" id="KW-0732">Signal</keyword>
<dbReference type="PRINTS" id="PR00764">
    <property type="entry name" value="COMPLEMENTC9"/>
</dbReference>
<keyword evidence="22" id="KW-1185">Reference proteome</keyword>
<dbReference type="GO" id="GO:0005576">
    <property type="term" value="C:extracellular region"/>
    <property type="evidence" value="ECO:0007669"/>
    <property type="project" value="UniProtKB-SubCell"/>
</dbReference>
<keyword evidence="6" id="KW-0245">EGF-like domain</keyword>
<keyword evidence="15" id="KW-0179">Complement alternate pathway</keyword>
<dbReference type="PROSITE" id="PS01209">
    <property type="entry name" value="LDLRA_1"/>
    <property type="match status" value="1"/>
</dbReference>
<evidence type="ECO:0000256" key="8">
    <source>
        <dbReference type="ARBA" id="ARBA00022588"/>
    </source>
</evidence>
<feature type="disulfide bond" evidence="19">
    <location>
        <begin position="97"/>
        <end position="109"/>
    </location>
</feature>
<evidence type="ECO:0000256" key="16">
    <source>
        <dbReference type="ARBA" id="ARBA00023298"/>
    </source>
</evidence>
<evidence type="ECO:0000256" key="5">
    <source>
        <dbReference type="ARBA" id="ARBA00022525"/>
    </source>
</evidence>
<dbReference type="SUPFAM" id="SSF57424">
    <property type="entry name" value="LDL receptor-like module"/>
    <property type="match status" value="1"/>
</dbReference>
<evidence type="ECO:0000256" key="18">
    <source>
        <dbReference type="ARBA" id="ARBA00093512"/>
    </source>
</evidence>
<evidence type="ECO:0000256" key="12">
    <source>
        <dbReference type="ARBA" id="ARBA00023058"/>
    </source>
</evidence>
<evidence type="ECO:0000256" key="14">
    <source>
        <dbReference type="ARBA" id="ARBA00023157"/>
    </source>
</evidence>
<dbReference type="SMART" id="SM00209">
    <property type="entry name" value="TSP1"/>
    <property type="match status" value="1"/>
</dbReference>
<dbReference type="InterPro" id="IPR036383">
    <property type="entry name" value="TSP1_rpt_sf"/>
</dbReference>
<proteinExistence type="inferred from homology"/>
<evidence type="ECO:0000256" key="20">
    <source>
        <dbReference type="SAM" id="SignalP"/>
    </source>
</evidence>
<keyword evidence="12" id="KW-0473">Membrane attack complex</keyword>
<evidence type="ECO:0000256" key="7">
    <source>
        <dbReference type="ARBA" id="ARBA00022537"/>
    </source>
</evidence>
<comment type="similarity">
    <text evidence="3">Belongs to the complement C6/C7/C8/C9 family.</text>
</comment>
<comment type="subunit">
    <text evidence="18">Homooligomer; about 20 C9 chains oligomerize to give rise to a huge beta-barrel that forms a 100 Angstrom diameter pore in target membranes. Component of the membrane attack complex (MAC), composed of complement C5b, C6, C7, C8A, C8B, C8G and multiple copies of the pore-forming subunit C9.</text>
</comment>
<dbReference type="GO" id="GO:0005579">
    <property type="term" value="C:membrane attack complex"/>
    <property type="evidence" value="ECO:0007669"/>
    <property type="project" value="UniProtKB-KW"/>
</dbReference>